<evidence type="ECO:0000256" key="1">
    <source>
        <dbReference type="SAM" id="MobiDB-lite"/>
    </source>
</evidence>
<feature type="region of interest" description="Disordered" evidence="1">
    <location>
        <begin position="63"/>
        <end position="101"/>
    </location>
</feature>
<feature type="compositionally biased region" description="Polar residues" evidence="1">
    <location>
        <begin position="91"/>
        <end position="101"/>
    </location>
</feature>
<comment type="caution">
    <text evidence="2">The sequence shown here is derived from an EMBL/GenBank/DDBJ whole genome shotgun (WGS) entry which is preliminary data.</text>
</comment>
<evidence type="ECO:0000313" key="2">
    <source>
        <dbReference type="EMBL" id="OGZ42862.1"/>
    </source>
</evidence>
<evidence type="ECO:0000313" key="3">
    <source>
        <dbReference type="Proteomes" id="UP000176700"/>
    </source>
</evidence>
<sequence>MRETLNKKALGKRFPRFHAFLRNITKGKATGLDISGNVSFKGDTPVTKLSIVRELVGGGPVPKKKDLRGEYGFPRREVGREGSPPNAVSWHRTTTAETSVSQYKKRVNPSLFVCQKGDGQIYKSLL</sequence>
<dbReference type="EMBL" id="MHNI01000012">
    <property type="protein sequence ID" value="OGZ42862.1"/>
    <property type="molecule type" value="Genomic_DNA"/>
</dbReference>
<protein>
    <submittedName>
        <fullName evidence="2">Uncharacterized protein</fullName>
    </submittedName>
</protein>
<proteinExistence type="predicted"/>
<feature type="compositionally biased region" description="Basic and acidic residues" evidence="1">
    <location>
        <begin position="63"/>
        <end position="80"/>
    </location>
</feature>
<dbReference type="Proteomes" id="UP000176700">
    <property type="component" value="Unassembled WGS sequence"/>
</dbReference>
<organism evidence="2 3">
    <name type="scientific">Candidatus Ryanbacteria bacterium RIFCSPHIGHO2_01_45_13</name>
    <dbReference type="NCBI Taxonomy" id="1802112"/>
    <lineage>
        <taxon>Bacteria</taxon>
        <taxon>Candidatus Ryaniibacteriota</taxon>
    </lineage>
</organism>
<name>A0A1G2FYP7_9BACT</name>
<dbReference type="AlphaFoldDB" id="A0A1G2FYP7"/>
<accession>A0A1G2FYP7</accession>
<gene>
    <name evidence="2" type="ORF">A2W41_01930</name>
</gene>
<reference evidence="2 3" key="1">
    <citation type="journal article" date="2016" name="Nat. Commun.">
        <title>Thousands of microbial genomes shed light on interconnected biogeochemical processes in an aquifer system.</title>
        <authorList>
            <person name="Anantharaman K."/>
            <person name="Brown C.T."/>
            <person name="Hug L.A."/>
            <person name="Sharon I."/>
            <person name="Castelle C.J."/>
            <person name="Probst A.J."/>
            <person name="Thomas B.C."/>
            <person name="Singh A."/>
            <person name="Wilkins M.J."/>
            <person name="Karaoz U."/>
            <person name="Brodie E.L."/>
            <person name="Williams K.H."/>
            <person name="Hubbard S.S."/>
            <person name="Banfield J.F."/>
        </authorList>
    </citation>
    <scope>NUCLEOTIDE SEQUENCE [LARGE SCALE GENOMIC DNA]</scope>
</reference>